<accession>A0A1G7U250</accession>
<evidence type="ECO:0000313" key="3">
    <source>
        <dbReference type="Proteomes" id="UP000199415"/>
    </source>
</evidence>
<reference evidence="2 3" key="1">
    <citation type="submission" date="2016-10" db="EMBL/GenBank/DDBJ databases">
        <authorList>
            <person name="de Groot N.N."/>
        </authorList>
    </citation>
    <scope>NUCLEOTIDE SEQUENCE [LARGE SCALE GENOMIC DNA]</scope>
    <source>
        <strain evidence="2 3">DSM 25584</strain>
    </source>
</reference>
<organism evidence="2 3">
    <name type="scientific">Limimonas halophila</name>
    <dbReference type="NCBI Taxonomy" id="1082479"/>
    <lineage>
        <taxon>Bacteria</taxon>
        <taxon>Pseudomonadati</taxon>
        <taxon>Pseudomonadota</taxon>
        <taxon>Alphaproteobacteria</taxon>
        <taxon>Rhodospirillales</taxon>
        <taxon>Rhodovibrionaceae</taxon>
        <taxon>Limimonas</taxon>
    </lineage>
</organism>
<dbReference type="STRING" id="1082479.SAMN05216241_11145"/>
<dbReference type="EMBL" id="FNCE01000011">
    <property type="protein sequence ID" value="SDG41507.1"/>
    <property type="molecule type" value="Genomic_DNA"/>
</dbReference>
<keyword evidence="1" id="KW-0732">Signal</keyword>
<sequence>MAGPVRTTAAVVLAAVTAWPAWADTGRSTGRPVPRFVSLSADTANLRAGPGKRYPVEWVYKRARLPLKIVGEFGAWRRVRDWSGTQGWMHSALLSGRHTVQVLGDRDRVLRESPRADAAPVARLAPEVIGDLDRCRSGWCRASFAELTGWVPRRALYGAPVGD</sequence>
<protein>
    <submittedName>
        <fullName evidence="2">SH3-like domain-containing protein</fullName>
    </submittedName>
</protein>
<gene>
    <name evidence="2" type="ORF">SAMN05216241_11145</name>
</gene>
<feature type="chain" id="PRO_5011443735" evidence="1">
    <location>
        <begin position="24"/>
        <end position="163"/>
    </location>
</feature>
<evidence type="ECO:0000256" key="1">
    <source>
        <dbReference type="SAM" id="SignalP"/>
    </source>
</evidence>
<dbReference type="Pfam" id="PF06347">
    <property type="entry name" value="SH3_4"/>
    <property type="match status" value="2"/>
</dbReference>
<evidence type="ECO:0000313" key="2">
    <source>
        <dbReference type="EMBL" id="SDG41507.1"/>
    </source>
</evidence>
<dbReference type="InterPro" id="IPR010466">
    <property type="entry name" value="DUF1058"/>
</dbReference>
<dbReference type="Gene3D" id="2.30.30.40">
    <property type="entry name" value="SH3 Domains"/>
    <property type="match status" value="1"/>
</dbReference>
<dbReference type="Proteomes" id="UP000199415">
    <property type="component" value="Unassembled WGS sequence"/>
</dbReference>
<dbReference type="OrthoDB" id="9810773at2"/>
<keyword evidence="3" id="KW-1185">Reference proteome</keyword>
<proteinExistence type="predicted"/>
<dbReference type="AlphaFoldDB" id="A0A1G7U250"/>
<feature type="signal peptide" evidence="1">
    <location>
        <begin position="1"/>
        <end position="23"/>
    </location>
</feature>
<name>A0A1G7U250_9PROT</name>